<dbReference type="EMBL" id="LAZR01015771">
    <property type="protein sequence ID" value="KKM07444.1"/>
    <property type="molecule type" value="Genomic_DNA"/>
</dbReference>
<dbReference type="PROSITE" id="PS51688">
    <property type="entry name" value="ICA"/>
    <property type="match status" value="1"/>
</dbReference>
<feature type="domain" description="Peptidase S74" evidence="1">
    <location>
        <begin position="462"/>
        <end position="569"/>
    </location>
</feature>
<feature type="non-terminal residue" evidence="2">
    <location>
        <position position="1"/>
    </location>
</feature>
<accession>A0A0F9H8I1</accession>
<dbReference type="Pfam" id="PF13884">
    <property type="entry name" value="Peptidase_S74"/>
    <property type="match status" value="1"/>
</dbReference>
<gene>
    <name evidence="2" type="ORF">LCGC14_1733900</name>
</gene>
<protein>
    <recommendedName>
        <fullName evidence="1">Peptidase S74 domain-containing protein</fullName>
    </recommendedName>
</protein>
<dbReference type="InterPro" id="IPR013320">
    <property type="entry name" value="ConA-like_dom_sf"/>
</dbReference>
<organism evidence="2">
    <name type="scientific">marine sediment metagenome</name>
    <dbReference type="NCBI Taxonomy" id="412755"/>
    <lineage>
        <taxon>unclassified sequences</taxon>
        <taxon>metagenomes</taxon>
        <taxon>ecological metagenomes</taxon>
    </lineage>
</organism>
<comment type="caution">
    <text evidence="2">The sequence shown here is derived from an EMBL/GenBank/DDBJ whole genome shotgun (WGS) entry which is preliminary data.</text>
</comment>
<dbReference type="AlphaFoldDB" id="A0A0F9H8I1"/>
<evidence type="ECO:0000313" key="2">
    <source>
        <dbReference type="EMBL" id="KKM07444.1"/>
    </source>
</evidence>
<proteinExistence type="predicted"/>
<reference evidence="2" key="1">
    <citation type="journal article" date="2015" name="Nature">
        <title>Complex archaea that bridge the gap between prokaryotes and eukaryotes.</title>
        <authorList>
            <person name="Spang A."/>
            <person name="Saw J.H."/>
            <person name="Jorgensen S.L."/>
            <person name="Zaremba-Niedzwiedzka K."/>
            <person name="Martijn J."/>
            <person name="Lind A.E."/>
            <person name="van Eijk R."/>
            <person name="Schleper C."/>
            <person name="Guy L."/>
            <person name="Ettema T.J."/>
        </authorList>
    </citation>
    <scope>NUCLEOTIDE SEQUENCE</scope>
</reference>
<dbReference type="Gene3D" id="2.60.120.200">
    <property type="match status" value="1"/>
</dbReference>
<name>A0A0F9H8I1_9ZZZZ</name>
<dbReference type="SUPFAM" id="SSF49899">
    <property type="entry name" value="Concanavalin A-like lectins/glucanases"/>
    <property type="match status" value="1"/>
</dbReference>
<dbReference type="InterPro" id="IPR030392">
    <property type="entry name" value="S74_ICA"/>
</dbReference>
<sequence length="575" mass="60330">VSNIVLLGSIISDSSLAFKPSGDNSDYFSFATVANVPTIGTVGSSDLKITSSSGEIDFDDENLTTTGNLKATNLLSDTWKSNDASMSIAWGSTAAGSLVLDGDGDYVSIAGAEDTINEATGTITMWIKLDSTVEGDSTTIVPMIMERTSDNDDQILIIRTGSNNIGIRYRENDVNVEAATADTGMGGTFTFLAGTWNTSGNLILYLGDPGGGADATTDLSGRTTIVANSLEDANIGGRFTTGSVVIQELFGDISDVMLWDDDLSQAECEAVFDLGRNPTGTQVTGLANYAELISWWPFTADATDFENVTDGTLVDNAFINSTAVVGLNGNDPLLVNGAFTVVGAANITGNLTIQSGFNVSGTGAFSGNIDLNGASGTTIASTVSDQDVTITVNDGGVTTTLMTLDGGAGKVIFQSTATAAPLFDSGFTIGGTASSRLFDDSPTGGTTTVMWIGDESISTTASGKGAKDNITNSTKDVLAGFGKLRVVDFDWKNPTKGTGRQTGLIAQEVYEIPELRQYVVVPNNTDPNELMKPLTEQRGWSMKYHLMVPELIKGMLELKAENADLIKRLEALEIQ</sequence>
<evidence type="ECO:0000259" key="1">
    <source>
        <dbReference type="PROSITE" id="PS51688"/>
    </source>
</evidence>